<dbReference type="Pfam" id="PF00069">
    <property type="entry name" value="Pkinase"/>
    <property type="match status" value="1"/>
</dbReference>
<dbReference type="AlphaFoldDB" id="A0A7Y4E0K3"/>
<dbReference type="PANTHER" id="PTHR24361">
    <property type="entry name" value="MITOGEN-ACTIVATED KINASE KINASE KINASE"/>
    <property type="match status" value="1"/>
</dbReference>
<name>A0A7Y4E0K3_9VIBR</name>
<dbReference type="GO" id="GO:0005524">
    <property type="term" value="F:ATP binding"/>
    <property type="evidence" value="ECO:0007669"/>
    <property type="project" value="InterPro"/>
</dbReference>
<dbReference type="Proteomes" id="UP000572072">
    <property type="component" value="Unassembled WGS sequence"/>
</dbReference>
<comment type="caution">
    <text evidence="2">The sequence shown here is derived from an EMBL/GenBank/DDBJ whole genome shotgun (WGS) entry which is preliminary data.</text>
</comment>
<dbReference type="InterPro" id="IPR000719">
    <property type="entry name" value="Prot_kinase_dom"/>
</dbReference>
<evidence type="ECO:0000259" key="1">
    <source>
        <dbReference type="PROSITE" id="PS50011"/>
    </source>
</evidence>
<dbReference type="RefSeq" id="WP_171357035.1">
    <property type="nucleotide sequence ID" value="NZ_VTYN01000002.1"/>
</dbReference>
<proteinExistence type="predicted"/>
<accession>A0A7Y4E0K3</accession>
<dbReference type="EMBL" id="VTYN01000002">
    <property type="protein sequence ID" value="NOH46959.1"/>
    <property type="molecule type" value="Genomic_DNA"/>
</dbReference>
<evidence type="ECO:0000313" key="3">
    <source>
        <dbReference type="Proteomes" id="UP000572072"/>
    </source>
</evidence>
<dbReference type="InterPro" id="IPR011009">
    <property type="entry name" value="Kinase-like_dom_sf"/>
</dbReference>
<reference evidence="2 3" key="1">
    <citation type="submission" date="2019-08" db="EMBL/GenBank/DDBJ databases">
        <title>Draft genome sequencing and comparative genomics of hatchery-associated Vibrios.</title>
        <authorList>
            <person name="Kehlet-Delgado H."/>
            <person name="Mueller R.S."/>
        </authorList>
    </citation>
    <scope>NUCLEOTIDE SEQUENCE [LARGE SCALE GENOMIC DNA]</scope>
    <source>
        <strain evidence="2 3">00-78-3</strain>
    </source>
</reference>
<dbReference type="InterPro" id="IPR053235">
    <property type="entry name" value="Ser_Thr_kinase"/>
</dbReference>
<keyword evidence="2" id="KW-0418">Kinase</keyword>
<dbReference type="PROSITE" id="PS50011">
    <property type="entry name" value="PROTEIN_KINASE_DOM"/>
    <property type="match status" value="1"/>
</dbReference>
<evidence type="ECO:0000313" key="2">
    <source>
        <dbReference type="EMBL" id="NOH46959.1"/>
    </source>
</evidence>
<organism evidence="2 3">
    <name type="scientific">Vibrio rotiferianus</name>
    <dbReference type="NCBI Taxonomy" id="190895"/>
    <lineage>
        <taxon>Bacteria</taxon>
        <taxon>Pseudomonadati</taxon>
        <taxon>Pseudomonadota</taxon>
        <taxon>Gammaproteobacteria</taxon>
        <taxon>Vibrionales</taxon>
        <taxon>Vibrionaceae</taxon>
        <taxon>Vibrio</taxon>
    </lineage>
</organism>
<feature type="domain" description="Protein kinase" evidence="1">
    <location>
        <begin position="1"/>
        <end position="240"/>
    </location>
</feature>
<dbReference type="GO" id="GO:0005737">
    <property type="term" value="C:cytoplasm"/>
    <property type="evidence" value="ECO:0007669"/>
    <property type="project" value="TreeGrafter"/>
</dbReference>
<gene>
    <name evidence="2" type="ORF">F0262_02685</name>
</gene>
<dbReference type="InterPro" id="IPR008271">
    <property type="entry name" value="Ser/Thr_kinase_AS"/>
</dbReference>
<protein>
    <submittedName>
        <fullName evidence="2">Protein kinase</fullName>
    </submittedName>
</protein>
<dbReference type="SMART" id="SM00220">
    <property type="entry name" value="S_TKc"/>
    <property type="match status" value="1"/>
</dbReference>
<dbReference type="PROSITE" id="PS00108">
    <property type="entry name" value="PROTEIN_KINASE_ST"/>
    <property type="match status" value="1"/>
</dbReference>
<dbReference type="GO" id="GO:0004674">
    <property type="term" value="F:protein serine/threonine kinase activity"/>
    <property type="evidence" value="ECO:0007669"/>
    <property type="project" value="TreeGrafter"/>
</dbReference>
<keyword evidence="2" id="KW-0808">Transferase</keyword>
<dbReference type="SUPFAM" id="SSF56112">
    <property type="entry name" value="Protein kinase-like (PK-like)"/>
    <property type="match status" value="1"/>
</dbReference>
<sequence length="240" mass="27183">MNTFANQTLFRACGVTYVAPLSENVFQCEHKLYGTVVIKVARSLAEKRALMAEADFLSKYASDYWANFHGYGSQNHADWLMSQYLEGKTLNAIEPDLLPQDLITKLEFALLNLHKTGYLHGDIKPHNIVVTPNNQVRLIDFGSVIRVEAKYREHSHTTVSRAYSATCPSLRIGQASKNDDFYALAMTLLSCHDQHPFAGLSLQEAAELLPTPSNIDLPTRYQVLIQKEWQRMRHSSDIKI</sequence>
<dbReference type="Gene3D" id="1.10.510.10">
    <property type="entry name" value="Transferase(Phosphotransferase) domain 1"/>
    <property type="match status" value="1"/>
</dbReference>